<proteinExistence type="predicted"/>
<keyword evidence="1" id="KW-0175">Coiled coil</keyword>
<dbReference type="WBParaSite" id="PEQ_0000058601-mRNA-1">
    <property type="protein sequence ID" value="PEQ_0000058601-mRNA-1"/>
    <property type="gene ID" value="PEQ_0000058601"/>
</dbReference>
<reference evidence="3" key="1">
    <citation type="submission" date="2022-11" db="UniProtKB">
        <authorList>
            <consortium name="WormBaseParasite"/>
        </authorList>
    </citation>
    <scope>IDENTIFICATION</scope>
</reference>
<name>A0A914R7C9_PAREQ</name>
<dbReference type="AlphaFoldDB" id="A0A914R7C9"/>
<feature type="coiled-coil region" evidence="1">
    <location>
        <begin position="7"/>
        <end position="34"/>
    </location>
</feature>
<protein>
    <submittedName>
        <fullName evidence="3">FbpB family small basic protein</fullName>
    </submittedName>
</protein>
<evidence type="ECO:0000313" key="3">
    <source>
        <dbReference type="WBParaSite" id="PEQ_0000058601-mRNA-1"/>
    </source>
</evidence>
<organism evidence="2 3">
    <name type="scientific">Parascaris equorum</name>
    <name type="common">Equine roundworm</name>
    <dbReference type="NCBI Taxonomy" id="6256"/>
    <lineage>
        <taxon>Eukaryota</taxon>
        <taxon>Metazoa</taxon>
        <taxon>Ecdysozoa</taxon>
        <taxon>Nematoda</taxon>
        <taxon>Chromadorea</taxon>
        <taxon>Rhabditida</taxon>
        <taxon>Spirurina</taxon>
        <taxon>Ascaridomorpha</taxon>
        <taxon>Ascaridoidea</taxon>
        <taxon>Ascarididae</taxon>
        <taxon>Parascaris</taxon>
    </lineage>
</organism>
<sequence length="40" mass="4984">MRFDFRAELEQKYRESLKAELAKLSEKHRKEISNCKKKQW</sequence>
<evidence type="ECO:0000256" key="1">
    <source>
        <dbReference type="SAM" id="Coils"/>
    </source>
</evidence>
<accession>A0A914R7C9</accession>
<evidence type="ECO:0000313" key="2">
    <source>
        <dbReference type="Proteomes" id="UP000887564"/>
    </source>
</evidence>
<dbReference type="Proteomes" id="UP000887564">
    <property type="component" value="Unplaced"/>
</dbReference>
<keyword evidence="2" id="KW-1185">Reference proteome</keyword>